<dbReference type="Gene3D" id="3.90.550.10">
    <property type="entry name" value="Spore Coat Polysaccharide Biosynthesis Protein SpsA, Chain A"/>
    <property type="match status" value="1"/>
</dbReference>
<dbReference type="SUPFAM" id="SSF53448">
    <property type="entry name" value="Nucleotide-diphospho-sugar transferases"/>
    <property type="match status" value="1"/>
</dbReference>
<dbReference type="PANTHER" id="PTHR22916">
    <property type="entry name" value="GLYCOSYLTRANSFERASE"/>
    <property type="match status" value="1"/>
</dbReference>
<evidence type="ECO:0000259" key="1">
    <source>
        <dbReference type="Pfam" id="PF00535"/>
    </source>
</evidence>
<feature type="domain" description="Glycosyltransferase 2-like" evidence="1">
    <location>
        <begin position="8"/>
        <end position="168"/>
    </location>
</feature>
<dbReference type="EMBL" id="JAMZEG020000001">
    <property type="protein sequence ID" value="MDE8601618.1"/>
    <property type="molecule type" value="Genomic_DNA"/>
</dbReference>
<evidence type="ECO:0000313" key="2">
    <source>
        <dbReference type="EMBL" id="MDE8601618.1"/>
    </source>
</evidence>
<proteinExistence type="predicted"/>
<comment type="caution">
    <text evidence="2">The sequence shown here is derived from an EMBL/GenBank/DDBJ whole genome shotgun (WGS) entry which is preliminary data.</text>
</comment>
<dbReference type="Pfam" id="PF00535">
    <property type="entry name" value="Glycos_transf_2"/>
    <property type="match status" value="1"/>
</dbReference>
<keyword evidence="3" id="KW-1185">Reference proteome</keyword>
<gene>
    <name evidence="2" type="ORF">M3I01_001575</name>
</gene>
<dbReference type="PANTHER" id="PTHR22916:SF3">
    <property type="entry name" value="UDP-GLCNAC:BETAGAL BETA-1,3-N-ACETYLGLUCOSAMINYLTRANSFERASE-LIKE PROTEIN 1"/>
    <property type="match status" value="1"/>
</dbReference>
<organism evidence="2 3">
    <name type="scientific">Marinomonas maritima</name>
    <dbReference type="NCBI Taxonomy" id="2940935"/>
    <lineage>
        <taxon>Bacteria</taxon>
        <taxon>Pseudomonadati</taxon>
        <taxon>Pseudomonadota</taxon>
        <taxon>Gammaproteobacteria</taxon>
        <taxon>Oceanospirillales</taxon>
        <taxon>Oceanospirillaceae</taxon>
        <taxon>Marinomonas</taxon>
    </lineage>
</organism>
<reference evidence="2" key="1">
    <citation type="submission" date="2023-01" db="EMBL/GenBank/DDBJ databases">
        <title>Psychroserpens sp. MSW6 and Marinomonas sp. RSW2, isolated from seawater.</title>
        <authorList>
            <person name="Kristyanto S."/>
            <person name="Jung J."/>
            <person name="Kim J.M."/>
            <person name="Jeon C.O."/>
        </authorList>
    </citation>
    <scope>NUCLEOTIDE SEQUENCE</scope>
    <source>
        <strain evidence="2">RSW2</strain>
    </source>
</reference>
<sequence>MNKDFILSICIPTYNRAKELDQALYSILMSHHNSNLIEICISDNASEDNTYQIVNKFIEKGMNIKYSCSKNNEGADKNFLRVIEMSTAQYCWFLGSDDLVKSNSIKMILDLIDEKAFDIILFNRDEVSIDGQFLKSTRWFEAVGEFDLSKKNERYDYLNSVTALGGVFSYISSIVFRRKLWNSSESYNQFINTNYIHVAKLLDMIKNGAQLKSISESIVDCRINFGINTFHGSLGEYKRLYIDFYYLMITCQIFGFDSKEYELIFHILKKERNLKSLLSIKYKLNKEDSVSLYQLLKNSGFLKEYIIVMFFPKKVLSFLFFLKKLFF</sequence>
<dbReference type="InterPro" id="IPR029044">
    <property type="entry name" value="Nucleotide-diphossugar_trans"/>
</dbReference>
<accession>A0ABT5W9W2</accession>
<protein>
    <submittedName>
        <fullName evidence="2">Glycosyltransferase family 2 protein</fullName>
    </submittedName>
</protein>
<evidence type="ECO:0000313" key="3">
    <source>
        <dbReference type="Proteomes" id="UP001139522"/>
    </source>
</evidence>
<dbReference type="CDD" id="cd00761">
    <property type="entry name" value="Glyco_tranf_GTA_type"/>
    <property type="match status" value="1"/>
</dbReference>
<dbReference type="InterPro" id="IPR001173">
    <property type="entry name" value="Glyco_trans_2-like"/>
</dbReference>
<dbReference type="RefSeq" id="WP_275564877.1">
    <property type="nucleotide sequence ID" value="NZ_JAMZEG020000001.1"/>
</dbReference>
<name>A0ABT5W9W2_9GAMM</name>
<dbReference type="Proteomes" id="UP001139522">
    <property type="component" value="Unassembled WGS sequence"/>
</dbReference>